<dbReference type="GO" id="GO:0005783">
    <property type="term" value="C:endoplasmic reticulum"/>
    <property type="evidence" value="ECO:0007669"/>
    <property type="project" value="TreeGrafter"/>
</dbReference>
<protein>
    <recommendedName>
        <fullName evidence="6">Thioredoxin domain-containing protein</fullName>
    </recommendedName>
</protein>
<dbReference type="PROSITE" id="PS51352">
    <property type="entry name" value="THIOREDOXIN_2"/>
    <property type="match status" value="1"/>
</dbReference>
<dbReference type="InterPro" id="IPR013766">
    <property type="entry name" value="Thioredoxin_domain"/>
</dbReference>
<evidence type="ECO:0000256" key="3">
    <source>
        <dbReference type="ARBA" id="ARBA00022989"/>
    </source>
</evidence>
<dbReference type="AlphaFoldDB" id="B7FQM8"/>
<keyword evidence="8" id="KW-1185">Reference proteome</keyword>
<reference evidence="7 8" key="1">
    <citation type="journal article" date="2008" name="Nature">
        <title>The Phaeodactylum genome reveals the evolutionary history of diatom genomes.</title>
        <authorList>
            <person name="Bowler C."/>
            <person name="Allen A.E."/>
            <person name="Badger J.H."/>
            <person name="Grimwood J."/>
            <person name="Jabbari K."/>
            <person name="Kuo A."/>
            <person name="Maheswari U."/>
            <person name="Martens C."/>
            <person name="Maumus F."/>
            <person name="Otillar R.P."/>
            <person name="Rayko E."/>
            <person name="Salamov A."/>
            <person name="Vandepoele K."/>
            <person name="Beszteri B."/>
            <person name="Gruber A."/>
            <person name="Heijde M."/>
            <person name="Katinka M."/>
            <person name="Mock T."/>
            <person name="Valentin K."/>
            <person name="Verret F."/>
            <person name="Berges J.A."/>
            <person name="Brownlee C."/>
            <person name="Cadoret J.P."/>
            <person name="Chiovitti A."/>
            <person name="Choi C.J."/>
            <person name="Coesel S."/>
            <person name="De Martino A."/>
            <person name="Detter J.C."/>
            <person name="Durkin C."/>
            <person name="Falciatore A."/>
            <person name="Fournet J."/>
            <person name="Haruta M."/>
            <person name="Huysman M.J."/>
            <person name="Jenkins B.D."/>
            <person name="Jiroutova K."/>
            <person name="Jorgensen R.E."/>
            <person name="Joubert Y."/>
            <person name="Kaplan A."/>
            <person name="Kroger N."/>
            <person name="Kroth P.G."/>
            <person name="La Roche J."/>
            <person name="Lindquist E."/>
            <person name="Lommer M."/>
            <person name="Martin-Jezequel V."/>
            <person name="Lopez P.J."/>
            <person name="Lucas S."/>
            <person name="Mangogna M."/>
            <person name="McGinnis K."/>
            <person name="Medlin L.K."/>
            <person name="Montsant A."/>
            <person name="Oudot-Le Secq M.P."/>
            <person name="Napoli C."/>
            <person name="Obornik M."/>
            <person name="Parker M.S."/>
            <person name="Petit J.L."/>
            <person name="Porcel B.M."/>
            <person name="Poulsen N."/>
            <person name="Robison M."/>
            <person name="Rychlewski L."/>
            <person name="Rynearson T.A."/>
            <person name="Schmutz J."/>
            <person name="Shapiro H."/>
            <person name="Siaut M."/>
            <person name="Stanley M."/>
            <person name="Sussman M.R."/>
            <person name="Taylor A.R."/>
            <person name="Vardi A."/>
            <person name="von Dassow P."/>
            <person name="Vyverman W."/>
            <person name="Willis A."/>
            <person name="Wyrwicz L.S."/>
            <person name="Rokhsar D.S."/>
            <person name="Weissenbach J."/>
            <person name="Armbrust E.V."/>
            <person name="Green B.R."/>
            <person name="Van de Peer Y."/>
            <person name="Grigoriev I.V."/>
        </authorList>
    </citation>
    <scope>NUCLEOTIDE SEQUENCE [LARGE SCALE GENOMIC DNA]</scope>
    <source>
        <strain evidence="7 8">CCAP 1055/1</strain>
    </source>
</reference>
<dbReference type="InterPro" id="IPR039542">
    <property type="entry name" value="Erv_N"/>
</dbReference>
<dbReference type="GeneID" id="7196882"/>
<name>B7FQM8_PHATC</name>
<keyword evidence="2 5" id="KW-0812">Transmembrane</keyword>
<dbReference type="PaxDb" id="2850-Phatr43106"/>
<dbReference type="InterPro" id="IPR036249">
    <property type="entry name" value="Thioredoxin-like_sf"/>
</dbReference>
<sequence length="520" mass="59518">MVAPAWAGRVDMYRKVPADLMEGSKSGSYFSYFAVAGMLLLFLMESSEFFAKKLVTDLALDSNKDPRVRLNFNITLMDLRCEYAVVDVVSVLGTEQNVSSHITKWGVDAEGVRKRYAGRNKDQKDIKMFDSSVTSTIEELYSDGEDAVSLDEETLEYALRDQQYLFVDFYASWCSHCRALAPTWETLAEVMSDVAEDLVEQHDHEYSEEEYEHAKKVEMPVMIAKIDCVLHKQVCMKQGILGYPTLRLFVDGERWKGGDYRGDRTVVAFADWLQQVEDAHKTDTENSSAKNVQLAHMAAKDRLDSEDEGSDEEHEWAEKVKRHKQRLHHSWVDAEHPGCNIAGHLLLDRVPGNFHIQARSPHHDLVPHMTNVSHVVHHLSIGEPVAERLIEQEKVILPEDVKRKLKPMNGNAYVTKELHEAYHHYLKVITTNVDGLKFGKRDLRAYQILQSSQLSFYRNDIIPEAKFVFDLSPVAVSYRTTSRRWYDYFTSILAIIGGTFTVVGLLESTIHATVARKRRY</sequence>
<dbReference type="PANTHER" id="PTHR10984">
    <property type="entry name" value="ENDOPLASMIC RETICULUM-GOLGI INTERMEDIATE COMPARTMENT PROTEIN"/>
    <property type="match status" value="1"/>
</dbReference>
<evidence type="ECO:0000313" key="8">
    <source>
        <dbReference type="Proteomes" id="UP000000759"/>
    </source>
</evidence>
<dbReference type="OMA" id="HHYLKVI"/>
<dbReference type="STRING" id="556484.B7FQM8"/>
<dbReference type="HOGENOM" id="CLU_034705_3_0_1"/>
<dbReference type="InterPro" id="IPR012936">
    <property type="entry name" value="Erv_C"/>
</dbReference>
<evidence type="ECO:0000256" key="1">
    <source>
        <dbReference type="ARBA" id="ARBA00004370"/>
    </source>
</evidence>
<dbReference type="Pfam" id="PF07970">
    <property type="entry name" value="COPIIcoated_ERV"/>
    <property type="match status" value="1"/>
</dbReference>
<dbReference type="OrthoDB" id="72053at2759"/>
<proteinExistence type="predicted"/>
<evidence type="ECO:0000256" key="4">
    <source>
        <dbReference type="ARBA" id="ARBA00023136"/>
    </source>
</evidence>
<evidence type="ECO:0000256" key="2">
    <source>
        <dbReference type="ARBA" id="ARBA00022692"/>
    </source>
</evidence>
<organism evidence="7 8">
    <name type="scientific">Phaeodactylum tricornutum (strain CCAP 1055/1)</name>
    <dbReference type="NCBI Taxonomy" id="556484"/>
    <lineage>
        <taxon>Eukaryota</taxon>
        <taxon>Sar</taxon>
        <taxon>Stramenopiles</taxon>
        <taxon>Ochrophyta</taxon>
        <taxon>Bacillariophyta</taxon>
        <taxon>Bacillariophyceae</taxon>
        <taxon>Bacillariophycidae</taxon>
        <taxon>Naviculales</taxon>
        <taxon>Phaeodactylaceae</taxon>
        <taxon>Phaeodactylum</taxon>
    </lineage>
</organism>
<comment type="subcellular location">
    <subcellularLocation>
        <location evidence="1">Membrane</location>
    </subcellularLocation>
</comment>
<dbReference type="InParanoid" id="B7FQM8"/>
<dbReference type="PRINTS" id="PR00421">
    <property type="entry name" value="THIOREDOXIN"/>
</dbReference>
<feature type="domain" description="Thioredoxin" evidence="6">
    <location>
        <begin position="126"/>
        <end position="278"/>
    </location>
</feature>
<evidence type="ECO:0000259" key="6">
    <source>
        <dbReference type="PROSITE" id="PS51352"/>
    </source>
</evidence>
<dbReference type="EMBL" id="CM000605">
    <property type="protein sequence ID" value="EEC51896.1"/>
    <property type="molecule type" value="Genomic_DNA"/>
</dbReference>
<evidence type="ECO:0000256" key="5">
    <source>
        <dbReference type="SAM" id="Phobius"/>
    </source>
</evidence>
<dbReference type="RefSeq" id="XP_002177433.1">
    <property type="nucleotide sequence ID" value="XM_002177397.1"/>
</dbReference>
<dbReference type="Pfam" id="PF00085">
    <property type="entry name" value="Thioredoxin"/>
    <property type="match status" value="1"/>
</dbReference>
<dbReference type="GO" id="GO:0016020">
    <property type="term" value="C:membrane"/>
    <property type="evidence" value="ECO:0007669"/>
    <property type="project" value="UniProtKB-SubCell"/>
</dbReference>
<accession>B7FQM8</accession>
<dbReference type="KEGG" id="pti:PHATRDRAFT_43106"/>
<feature type="transmembrane region" description="Helical" evidence="5">
    <location>
        <begin position="485"/>
        <end position="506"/>
    </location>
</feature>
<keyword evidence="4 5" id="KW-0472">Membrane</keyword>
<dbReference type="SUPFAM" id="SSF52833">
    <property type="entry name" value="Thioredoxin-like"/>
    <property type="match status" value="1"/>
</dbReference>
<dbReference type="Pfam" id="PF13850">
    <property type="entry name" value="ERGIC_N"/>
    <property type="match status" value="1"/>
</dbReference>
<evidence type="ECO:0000313" key="7">
    <source>
        <dbReference type="EMBL" id="EEC51896.1"/>
    </source>
</evidence>
<dbReference type="InterPro" id="IPR045888">
    <property type="entry name" value="Erv"/>
</dbReference>
<dbReference type="Proteomes" id="UP000000759">
    <property type="component" value="Chromosome 1"/>
</dbReference>
<reference evidence="8" key="2">
    <citation type="submission" date="2008-08" db="EMBL/GenBank/DDBJ databases">
        <authorList>
            <consortium name="Diatom Consortium"/>
            <person name="Grigoriev I."/>
            <person name="Grimwood J."/>
            <person name="Kuo A."/>
            <person name="Otillar R.P."/>
            <person name="Salamov A."/>
            <person name="Detter J.C."/>
            <person name="Lindquist E."/>
            <person name="Shapiro H."/>
            <person name="Lucas S."/>
            <person name="Glavina del Rio T."/>
            <person name="Pitluck S."/>
            <person name="Rokhsar D."/>
            <person name="Bowler C."/>
        </authorList>
    </citation>
    <scope>GENOME REANNOTATION</scope>
    <source>
        <strain evidence="8">CCAP 1055/1</strain>
    </source>
</reference>
<dbReference type="Gene3D" id="3.40.30.10">
    <property type="entry name" value="Glutaredoxin"/>
    <property type="match status" value="1"/>
</dbReference>
<dbReference type="eggNOG" id="KOG2667">
    <property type="taxonomic scope" value="Eukaryota"/>
</dbReference>
<dbReference type="GO" id="GO:0030134">
    <property type="term" value="C:COPII-coated ER to Golgi transport vesicle"/>
    <property type="evidence" value="ECO:0007669"/>
    <property type="project" value="TreeGrafter"/>
</dbReference>
<dbReference type="CDD" id="cd02961">
    <property type="entry name" value="PDI_a_family"/>
    <property type="match status" value="1"/>
</dbReference>
<gene>
    <name evidence="7" type="ORF">PHATRDRAFT_43106</name>
</gene>
<keyword evidence="3 5" id="KW-1133">Transmembrane helix</keyword>
<dbReference type="PANTHER" id="PTHR10984:SF37">
    <property type="entry name" value="PROTEIN DISULFIDE-ISOMERASE 5-3"/>
    <property type="match status" value="1"/>
</dbReference>